<dbReference type="Proteomes" id="UP000814140">
    <property type="component" value="Unassembled WGS sequence"/>
</dbReference>
<evidence type="ECO:0000313" key="1">
    <source>
        <dbReference type="EMBL" id="KAI0058679.1"/>
    </source>
</evidence>
<evidence type="ECO:0000313" key="2">
    <source>
        <dbReference type="Proteomes" id="UP000814140"/>
    </source>
</evidence>
<keyword evidence="2" id="KW-1185">Reference proteome</keyword>
<dbReference type="EMBL" id="MU277233">
    <property type="protein sequence ID" value="KAI0058679.1"/>
    <property type="molecule type" value="Genomic_DNA"/>
</dbReference>
<sequence>MHRRGIRCTNDLRSHVLHSNHPSTSFARAGSTLSNQSTGREIQEGATRVIAAAARSDVHGWKLPKSPRKQELRLVNAILAQAQLASPSPAIHESRDWTPSEIVEDVDAEVDKEATGSRLPRGAEVGSLIEFRIDGQAIVGIILSEVIRHDKYRVATLNSSGSVVFHSPDWITWSLPRFIGKDHISRCGSGDSLLSSPEVMARVTAIQKMRRFLKQVEDAYNGFTTRLGALYDKVSSSNKDDWSQVTVTEAMELLRLNHPDPRVVAYCVQKHLMAHPRQYLATRHKYFSTQLFHVRPRSHVERYDFVLGMFRTKDARLSSFSENVRRIVASLREQASALDHTTPSSTPTTELEFTGTDRIVIEFLIDSLHDIHSSQLNHYTSLVCALVKDCQLYQGAISSETTRQLLIDIGVFAPWQDFASRRIELGPLRLTADHSRLSAEHDAITSKSLDRIKTSVPSSSPLGPEDFYPSDLLESIRHDFGSLPVYVVDDHGAEELDDGLSIEVDPTDSNRMWLHVHVADPTILLHPSHTFSLRARELTQTMYFHHCSWPMLPSSLVREKFSLGSGLTSGSPQTVLTFSAKIDAAGNIVDYRVRAGVIRNIHILQYDEVDKAMSFAGLRPLHPFGRPDCIPNPQPPSLSQTDAENLRMLDKLVDRVVKRRLRNRNNFSYSNQTAILSVTPKPLPSSALPPSRPVVFRGFPEMSYSVFRGEESDVGSRRIISEAAKLACRVASRFATDRRMMLPRRSVGAPMAPSDSALADLVATRNERGYVNMIDVRAAHIVLPPVEVTTKPKQHWLLGLRAGEGYVKVTSPLRRYADLHAHWQIKHALLHGKPFFKTAEIQAHIDETSPREFNLNAISRAHTLFWNLLYIRRQMDHYARSREEPNPFENLVAEVSNAASFNPISATNQQEVILPALGVTAFLRLERGQKLAWRECVRVKILDISLGRNPRMQVGLK</sequence>
<reference evidence="1" key="2">
    <citation type="journal article" date="2022" name="New Phytol.">
        <title>Evolutionary transition to the ectomycorrhizal habit in the genomes of a hyperdiverse lineage of mushroom-forming fungi.</title>
        <authorList>
            <person name="Looney B."/>
            <person name="Miyauchi S."/>
            <person name="Morin E."/>
            <person name="Drula E."/>
            <person name="Courty P.E."/>
            <person name="Kohler A."/>
            <person name="Kuo A."/>
            <person name="LaButti K."/>
            <person name="Pangilinan J."/>
            <person name="Lipzen A."/>
            <person name="Riley R."/>
            <person name="Andreopoulos W."/>
            <person name="He G."/>
            <person name="Johnson J."/>
            <person name="Nolan M."/>
            <person name="Tritt A."/>
            <person name="Barry K.W."/>
            <person name="Grigoriev I.V."/>
            <person name="Nagy L.G."/>
            <person name="Hibbett D."/>
            <person name="Henrissat B."/>
            <person name="Matheny P.B."/>
            <person name="Labbe J."/>
            <person name="Martin F.M."/>
        </authorList>
    </citation>
    <scope>NUCLEOTIDE SEQUENCE</scope>
    <source>
        <strain evidence="1">HHB10654</strain>
    </source>
</reference>
<organism evidence="1 2">
    <name type="scientific">Artomyces pyxidatus</name>
    <dbReference type="NCBI Taxonomy" id="48021"/>
    <lineage>
        <taxon>Eukaryota</taxon>
        <taxon>Fungi</taxon>
        <taxon>Dikarya</taxon>
        <taxon>Basidiomycota</taxon>
        <taxon>Agaricomycotina</taxon>
        <taxon>Agaricomycetes</taxon>
        <taxon>Russulales</taxon>
        <taxon>Auriscalpiaceae</taxon>
        <taxon>Artomyces</taxon>
    </lineage>
</organism>
<gene>
    <name evidence="1" type="ORF">BV25DRAFT_1919185</name>
</gene>
<accession>A0ACB8SQN7</accession>
<name>A0ACB8SQN7_9AGAM</name>
<protein>
    <submittedName>
        <fullName evidence="1">RNB-domain-containing protein</fullName>
    </submittedName>
</protein>
<comment type="caution">
    <text evidence="1">The sequence shown here is derived from an EMBL/GenBank/DDBJ whole genome shotgun (WGS) entry which is preliminary data.</text>
</comment>
<reference evidence="1" key="1">
    <citation type="submission" date="2021-03" db="EMBL/GenBank/DDBJ databases">
        <authorList>
            <consortium name="DOE Joint Genome Institute"/>
            <person name="Ahrendt S."/>
            <person name="Looney B.P."/>
            <person name="Miyauchi S."/>
            <person name="Morin E."/>
            <person name="Drula E."/>
            <person name="Courty P.E."/>
            <person name="Chicoki N."/>
            <person name="Fauchery L."/>
            <person name="Kohler A."/>
            <person name="Kuo A."/>
            <person name="Labutti K."/>
            <person name="Pangilinan J."/>
            <person name="Lipzen A."/>
            <person name="Riley R."/>
            <person name="Andreopoulos W."/>
            <person name="He G."/>
            <person name="Johnson J."/>
            <person name="Barry K.W."/>
            <person name="Grigoriev I.V."/>
            <person name="Nagy L."/>
            <person name="Hibbett D."/>
            <person name="Henrissat B."/>
            <person name="Matheny P.B."/>
            <person name="Labbe J."/>
            <person name="Martin F."/>
        </authorList>
    </citation>
    <scope>NUCLEOTIDE SEQUENCE</scope>
    <source>
        <strain evidence="1">HHB10654</strain>
    </source>
</reference>
<proteinExistence type="predicted"/>